<evidence type="ECO:0000256" key="6">
    <source>
        <dbReference type="ARBA" id="ARBA00022918"/>
    </source>
</evidence>
<dbReference type="EMBL" id="QJKJ01006080">
    <property type="protein sequence ID" value="RDX87980.1"/>
    <property type="molecule type" value="Genomic_DNA"/>
</dbReference>
<evidence type="ECO:0000256" key="3">
    <source>
        <dbReference type="ARBA" id="ARBA00022722"/>
    </source>
</evidence>
<dbReference type="InterPro" id="IPR043128">
    <property type="entry name" value="Rev_trsase/Diguanyl_cyclase"/>
</dbReference>
<gene>
    <name evidence="9" type="ORF">CR513_30480</name>
</gene>
<evidence type="ECO:0000256" key="5">
    <source>
        <dbReference type="ARBA" id="ARBA00022801"/>
    </source>
</evidence>
<dbReference type="OrthoDB" id="6623611at2759"/>
<dbReference type="SUPFAM" id="SSF56672">
    <property type="entry name" value="DNA/RNA polymerases"/>
    <property type="match status" value="1"/>
</dbReference>
<sequence length="328" mass="37633">MKIKASLDPGVEEEVVWVLRENRDSISLGARPMSQKKRRLGEEKKRVVKAKTAKLLQERFIREVKYPSWLSNVVMVKKPSDLNRACPKDPYPLPSIDTLVDGASGCRLLSFMDAYSSYNQIRVHPSDESKTTFIMDNGNFCYKVMSFGLKNVGATYQRLIDQIFKDHIGGGGHAENLTSIFRVLRRYQLRLNPKKCSFGVKIEKFLGFMLTRRGIKVNLEKCNAVIDMRSPRSVKEEEEGEQQPIYYISKVLQGAELRYQKIKKVSLAIIVTAKKLRSYFQSHPVTCRTDLPIKQILQKLDLVGRTTGWVVELFEFDMAYEGRGHMKA</sequence>
<evidence type="ECO:0000259" key="7">
    <source>
        <dbReference type="Pfam" id="PF00078"/>
    </source>
</evidence>
<keyword evidence="5" id="KW-0378">Hydrolase</keyword>
<evidence type="ECO:0000259" key="8">
    <source>
        <dbReference type="Pfam" id="PF17917"/>
    </source>
</evidence>
<dbReference type="InterPro" id="IPR041373">
    <property type="entry name" value="RT_RNaseH"/>
</dbReference>
<dbReference type="AlphaFoldDB" id="A0A371GBN6"/>
<dbReference type="GO" id="GO:0003964">
    <property type="term" value="F:RNA-directed DNA polymerase activity"/>
    <property type="evidence" value="ECO:0007669"/>
    <property type="project" value="UniProtKB-KW"/>
</dbReference>
<dbReference type="PANTHER" id="PTHR24559:SF444">
    <property type="entry name" value="REVERSE TRANSCRIPTASE DOMAIN-CONTAINING PROTEIN"/>
    <property type="match status" value="1"/>
</dbReference>
<dbReference type="Pfam" id="PF17917">
    <property type="entry name" value="RT_RNaseH"/>
    <property type="match status" value="1"/>
</dbReference>
<dbReference type="Gene3D" id="3.10.10.10">
    <property type="entry name" value="HIV Type 1 Reverse Transcriptase, subunit A, domain 1"/>
    <property type="match status" value="1"/>
</dbReference>
<keyword evidence="6" id="KW-0695">RNA-directed DNA polymerase</keyword>
<dbReference type="CDD" id="cd01647">
    <property type="entry name" value="RT_LTR"/>
    <property type="match status" value="1"/>
</dbReference>
<organism evidence="9 10">
    <name type="scientific">Mucuna pruriens</name>
    <name type="common">Velvet bean</name>
    <name type="synonym">Dolichos pruriens</name>
    <dbReference type="NCBI Taxonomy" id="157652"/>
    <lineage>
        <taxon>Eukaryota</taxon>
        <taxon>Viridiplantae</taxon>
        <taxon>Streptophyta</taxon>
        <taxon>Embryophyta</taxon>
        <taxon>Tracheophyta</taxon>
        <taxon>Spermatophyta</taxon>
        <taxon>Magnoliopsida</taxon>
        <taxon>eudicotyledons</taxon>
        <taxon>Gunneridae</taxon>
        <taxon>Pentapetalae</taxon>
        <taxon>rosids</taxon>
        <taxon>fabids</taxon>
        <taxon>Fabales</taxon>
        <taxon>Fabaceae</taxon>
        <taxon>Papilionoideae</taxon>
        <taxon>50 kb inversion clade</taxon>
        <taxon>NPAAA clade</taxon>
        <taxon>indigoferoid/millettioid clade</taxon>
        <taxon>Phaseoleae</taxon>
        <taxon>Mucuna</taxon>
    </lineage>
</organism>
<dbReference type="GO" id="GO:0004519">
    <property type="term" value="F:endonuclease activity"/>
    <property type="evidence" value="ECO:0007669"/>
    <property type="project" value="UniProtKB-KW"/>
</dbReference>
<dbReference type="InterPro" id="IPR053134">
    <property type="entry name" value="RNA-dir_DNA_polymerase"/>
</dbReference>
<dbReference type="PANTHER" id="PTHR24559">
    <property type="entry name" value="TRANSPOSON TY3-I GAG-POL POLYPROTEIN"/>
    <property type="match status" value="1"/>
</dbReference>
<evidence type="ECO:0000313" key="9">
    <source>
        <dbReference type="EMBL" id="RDX87980.1"/>
    </source>
</evidence>
<proteinExistence type="predicted"/>
<dbReference type="GO" id="GO:0016787">
    <property type="term" value="F:hydrolase activity"/>
    <property type="evidence" value="ECO:0007669"/>
    <property type="project" value="UniProtKB-KW"/>
</dbReference>
<protein>
    <submittedName>
        <fullName evidence="9">Uncharacterized protein</fullName>
    </submittedName>
</protein>
<accession>A0A371GBN6</accession>
<comment type="caution">
    <text evidence="9">The sequence shown here is derived from an EMBL/GenBank/DDBJ whole genome shotgun (WGS) entry which is preliminary data.</text>
</comment>
<keyword evidence="2" id="KW-0548">Nucleotidyltransferase</keyword>
<reference evidence="9" key="1">
    <citation type="submission" date="2018-05" db="EMBL/GenBank/DDBJ databases">
        <title>Draft genome of Mucuna pruriens seed.</title>
        <authorList>
            <person name="Nnadi N.E."/>
            <person name="Vos R."/>
            <person name="Hasami M.H."/>
            <person name="Devisetty U.K."/>
            <person name="Aguiy J.C."/>
        </authorList>
    </citation>
    <scope>NUCLEOTIDE SEQUENCE [LARGE SCALE GENOMIC DNA]</scope>
    <source>
        <strain evidence="9">JCA_2017</strain>
    </source>
</reference>
<dbReference type="Gene3D" id="3.30.70.270">
    <property type="match status" value="1"/>
</dbReference>
<keyword evidence="1" id="KW-0808">Transferase</keyword>
<keyword evidence="10" id="KW-1185">Reference proteome</keyword>
<dbReference type="InterPro" id="IPR000477">
    <property type="entry name" value="RT_dom"/>
</dbReference>
<evidence type="ECO:0000256" key="2">
    <source>
        <dbReference type="ARBA" id="ARBA00022695"/>
    </source>
</evidence>
<feature type="domain" description="Reverse transcriptase RNase H-like" evidence="8">
    <location>
        <begin position="235"/>
        <end position="316"/>
    </location>
</feature>
<evidence type="ECO:0000313" key="10">
    <source>
        <dbReference type="Proteomes" id="UP000257109"/>
    </source>
</evidence>
<feature type="non-terminal residue" evidence="9">
    <location>
        <position position="1"/>
    </location>
</feature>
<keyword evidence="4" id="KW-0255">Endonuclease</keyword>
<evidence type="ECO:0000256" key="4">
    <source>
        <dbReference type="ARBA" id="ARBA00022759"/>
    </source>
</evidence>
<dbReference type="InterPro" id="IPR043502">
    <property type="entry name" value="DNA/RNA_pol_sf"/>
</dbReference>
<feature type="domain" description="Reverse transcriptase" evidence="7">
    <location>
        <begin position="81"/>
        <end position="166"/>
    </location>
</feature>
<dbReference type="Pfam" id="PF00078">
    <property type="entry name" value="RVT_1"/>
    <property type="match status" value="1"/>
</dbReference>
<keyword evidence="3" id="KW-0540">Nuclease</keyword>
<name>A0A371GBN6_MUCPR</name>
<dbReference type="Proteomes" id="UP000257109">
    <property type="component" value="Unassembled WGS sequence"/>
</dbReference>
<evidence type="ECO:0000256" key="1">
    <source>
        <dbReference type="ARBA" id="ARBA00022679"/>
    </source>
</evidence>